<dbReference type="AlphaFoldDB" id="A0A562L2G5"/>
<dbReference type="Proteomes" id="UP000315167">
    <property type="component" value="Unassembled WGS sequence"/>
</dbReference>
<feature type="chain" id="PRO_5021872876" description="Lipoprotein" evidence="2">
    <location>
        <begin position="19"/>
        <end position="75"/>
    </location>
</feature>
<name>A0A562L2G5_9GAMM</name>
<evidence type="ECO:0000256" key="1">
    <source>
        <dbReference type="SAM" id="MobiDB-lite"/>
    </source>
</evidence>
<accession>A0A562L2G5</accession>
<organism evidence="3 4">
    <name type="scientific">Luteimonas cucumeris</name>
    <dbReference type="NCBI Taxonomy" id="985012"/>
    <lineage>
        <taxon>Bacteria</taxon>
        <taxon>Pseudomonadati</taxon>
        <taxon>Pseudomonadota</taxon>
        <taxon>Gammaproteobacteria</taxon>
        <taxon>Lysobacterales</taxon>
        <taxon>Lysobacteraceae</taxon>
        <taxon>Luteimonas</taxon>
    </lineage>
</organism>
<evidence type="ECO:0000256" key="2">
    <source>
        <dbReference type="SAM" id="SignalP"/>
    </source>
</evidence>
<feature type="signal peptide" evidence="2">
    <location>
        <begin position="1"/>
        <end position="18"/>
    </location>
</feature>
<dbReference type="EMBL" id="VLKN01000005">
    <property type="protein sequence ID" value="TWI01654.1"/>
    <property type="molecule type" value="Genomic_DNA"/>
</dbReference>
<comment type="caution">
    <text evidence="3">The sequence shown here is derived from an EMBL/GenBank/DDBJ whole genome shotgun (WGS) entry which is preliminary data.</text>
</comment>
<evidence type="ECO:0000313" key="4">
    <source>
        <dbReference type="Proteomes" id="UP000315167"/>
    </source>
</evidence>
<keyword evidence="4" id="KW-1185">Reference proteome</keyword>
<proteinExistence type="predicted"/>
<sequence>MALPVHLCALSLAIVALAGCRQPEPPPTERPPEPQAQHTQLRDAIQQPIDKAKAVEQTVQDAAVQQRAAIDAAGG</sequence>
<evidence type="ECO:0008006" key="5">
    <source>
        <dbReference type="Google" id="ProtNLM"/>
    </source>
</evidence>
<keyword evidence="2" id="KW-0732">Signal</keyword>
<gene>
    <name evidence="3" type="ORF">IP90_02213</name>
</gene>
<reference evidence="3 4" key="1">
    <citation type="journal article" date="2015" name="Stand. Genomic Sci.">
        <title>Genomic Encyclopedia of Bacterial and Archaeal Type Strains, Phase III: the genomes of soil and plant-associated and newly described type strains.</title>
        <authorList>
            <person name="Whitman W.B."/>
            <person name="Woyke T."/>
            <person name="Klenk H.P."/>
            <person name="Zhou Y."/>
            <person name="Lilburn T.G."/>
            <person name="Beck B.J."/>
            <person name="De Vos P."/>
            <person name="Vandamme P."/>
            <person name="Eisen J.A."/>
            <person name="Garrity G."/>
            <person name="Hugenholtz P."/>
            <person name="Kyrpides N.C."/>
        </authorList>
    </citation>
    <scope>NUCLEOTIDE SEQUENCE [LARGE SCALE GENOMIC DNA]</scope>
    <source>
        <strain evidence="3 4">CGMCC 1.10821</strain>
    </source>
</reference>
<protein>
    <recommendedName>
        <fullName evidence="5">Lipoprotein</fullName>
    </recommendedName>
</protein>
<dbReference type="RefSeq" id="WP_144899713.1">
    <property type="nucleotide sequence ID" value="NZ_VLKN01000005.1"/>
</dbReference>
<feature type="region of interest" description="Disordered" evidence="1">
    <location>
        <begin position="21"/>
        <end position="42"/>
    </location>
</feature>
<evidence type="ECO:0000313" key="3">
    <source>
        <dbReference type="EMBL" id="TWI01654.1"/>
    </source>
</evidence>